<evidence type="ECO:0000313" key="5">
    <source>
        <dbReference type="EMBL" id="SHG03031.1"/>
    </source>
</evidence>
<proteinExistence type="predicted"/>
<dbReference type="Proteomes" id="UP000184089">
    <property type="component" value="Unassembled WGS sequence"/>
</dbReference>
<feature type="signal peptide" evidence="2">
    <location>
        <begin position="1"/>
        <end position="19"/>
    </location>
</feature>
<evidence type="ECO:0000259" key="3">
    <source>
        <dbReference type="Pfam" id="PF11258"/>
    </source>
</evidence>
<reference evidence="6" key="1">
    <citation type="submission" date="2016-11" db="EMBL/GenBank/DDBJ databases">
        <authorList>
            <person name="Jaros S."/>
            <person name="Januszkiewicz K."/>
            <person name="Wedrychowicz H."/>
        </authorList>
    </citation>
    <scope>NUCLEOTIDE SEQUENCE [LARGE SCALE GENOMIC DNA]</scope>
    <source>
        <strain evidence="6">DSM 4029</strain>
    </source>
</reference>
<dbReference type="EMBL" id="FQVY01000002">
    <property type="protein sequence ID" value="SHG03031.1"/>
    <property type="molecule type" value="Genomic_DNA"/>
</dbReference>
<feature type="domain" description="DUF3048" evidence="3">
    <location>
        <begin position="47"/>
        <end position="194"/>
    </location>
</feature>
<dbReference type="InterPro" id="IPR035328">
    <property type="entry name" value="DUF3048_C"/>
</dbReference>
<organism evidence="5 6">
    <name type="scientific">Bittarella massiliensis</name>
    <name type="common">ex Durand et al. 2017</name>
    <dbReference type="NCBI Taxonomy" id="1720313"/>
    <lineage>
        <taxon>Bacteria</taxon>
        <taxon>Bacillati</taxon>
        <taxon>Bacillota</taxon>
        <taxon>Clostridia</taxon>
        <taxon>Eubacteriales</taxon>
        <taxon>Oscillospiraceae</taxon>
        <taxon>Bittarella (ex Durand et al. 2017)</taxon>
    </lineage>
</organism>
<evidence type="ECO:0000313" key="6">
    <source>
        <dbReference type="Proteomes" id="UP000184089"/>
    </source>
</evidence>
<gene>
    <name evidence="5" type="ORF">SAMN05444424_1211</name>
</gene>
<dbReference type="InterPro" id="IPR021416">
    <property type="entry name" value="DUF3048_N"/>
</dbReference>
<dbReference type="Pfam" id="PF17479">
    <property type="entry name" value="DUF3048_C"/>
    <property type="match status" value="1"/>
</dbReference>
<evidence type="ECO:0008006" key="7">
    <source>
        <dbReference type="Google" id="ProtNLM"/>
    </source>
</evidence>
<comment type="caution">
    <text evidence="5">The sequence shown here is derived from an EMBL/GenBank/DDBJ whole genome shotgun (WGS) entry which is preliminary data.</text>
</comment>
<evidence type="ECO:0000259" key="4">
    <source>
        <dbReference type="Pfam" id="PF17479"/>
    </source>
</evidence>
<dbReference type="PROSITE" id="PS51257">
    <property type="entry name" value="PROKAR_LIPOPROTEIN"/>
    <property type="match status" value="1"/>
</dbReference>
<accession>A0AAQ1MCS7</accession>
<feature type="domain" description="DUF3048" evidence="4">
    <location>
        <begin position="231"/>
        <end position="337"/>
    </location>
</feature>
<dbReference type="InterPro" id="IPR023158">
    <property type="entry name" value="YerB-like_sf"/>
</dbReference>
<keyword evidence="2" id="KW-0732">Signal</keyword>
<dbReference type="Gene3D" id="3.50.90.10">
    <property type="entry name" value="YerB-like"/>
    <property type="match status" value="1"/>
</dbReference>
<protein>
    <recommendedName>
        <fullName evidence="7">DUF3048 domain-containing protein</fullName>
    </recommendedName>
</protein>
<name>A0AAQ1MCS7_9FIRM</name>
<dbReference type="SUPFAM" id="SSF159774">
    <property type="entry name" value="YerB-like"/>
    <property type="match status" value="1"/>
</dbReference>
<dbReference type="AlphaFoldDB" id="A0AAQ1MCS7"/>
<evidence type="ECO:0000256" key="2">
    <source>
        <dbReference type="SAM" id="SignalP"/>
    </source>
</evidence>
<feature type="chain" id="PRO_5042872213" description="DUF3048 domain-containing protein" evidence="2">
    <location>
        <begin position="20"/>
        <end position="370"/>
    </location>
</feature>
<feature type="compositionally biased region" description="Low complexity" evidence="1">
    <location>
        <begin position="358"/>
        <end position="370"/>
    </location>
</feature>
<dbReference type="Pfam" id="PF11258">
    <property type="entry name" value="DUF3048"/>
    <property type="match status" value="1"/>
</dbReference>
<feature type="region of interest" description="Disordered" evidence="1">
    <location>
        <begin position="345"/>
        <end position="370"/>
    </location>
</feature>
<dbReference type="RefSeq" id="WP_021661472.1">
    <property type="nucleotide sequence ID" value="NZ_FQVY01000002.1"/>
</dbReference>
<sequence length="370" mass="39555">MKKALCTALACLLALGLFVGCNKDESAVAAGGSISSAQVDLRPTNPLTGLRVDDDYAATHRPVGVMINNLKAALPQYGLAQADILYEVVAEGGITRLLAIYSDARQVPKIGSVRSARPVYIELATGHDATLIHYGTSTQADALLQKNGIKTVDGMALSTVAFSFDEVRHKTYSREHCTFTSGELIQKGLDKKSISLSGAPRCGFSFCEQSKFSGDLYAPSYGKADEVSFPFSGYVSDTLRYNAATCRYEKYQFGQPHIDAATGETLSFDNALLLYTSIQVIDQIGHVDVALDSGTGYYFTRGQYEPIRWKKGGVSDPLTFTKEDGSPLTLNAGKTYVAVVSDKNESSLDIAPGKTEAPETTSSGASSAAE</sequence>
<evidence type="ECO:0000256" key="1">
    <source>
        <dbReference type="SAM" id="MobiDB-lite"/>
    </source>
</evidence>